<name>A0A7V8SZJ6_9BACT</name>
<sequence length="198" mass="20802">MSGTVGVLVMEHIAAGLVEGHKVIGQLKLFPESPQSLDPLQSMHSEEIVGAIRELVDQVGGAQKIEALGVGFPGIIRGGVVEESPNLQQVKGFALQAALSASLQGKASSVPVRVFNDADAMAAGIAATHGKLHQLTRVWTLGNGIGFGRYPASEGVWEGGHTVVTLDPKEGFCGCGGRGHLEGILGRRSMRMRFLDLE</sequence>
<dbReference type="EMBL" id="JACDQQ010002382">
    <property type="protein sequence ID" value="MBA0088183.1"/>
    <property type="molecule type" value="Genomic_DNA"/>
</dbReference>
<keyword evidence="3" id="KW-1185">Reference proteome</keyword>
<protein>
    <submittedName>
        <fullName evidence="2">ROK family protein</fullName>
    </submittedName>
</protein>
<gene>
    <name evidence="2" type="ORF">HRJ53_24625</name>
</gene>
<dbReference type="AlphaFoldDB" id="A0A7V8SZJ6"/>
<accession>A0A7V8SZJ6</accession>
<dbReference type="CDD" id="cd23763">
    <property type="entry name" value="ASKHA_ATPase_ROK"/>
    <property type="match status" value="1"/>
</dbReference>
<dbReference type="Gene3D" id="3.30.420.40">
    <property type="match status" value="2"/>
</dbReference>
<dbReference type="InterPro" id="IPR000600">
    <property type="entry name" value="ROK"/>
</dbReference>
<dbReference type="Proteomes" id="UP000567293">
    <property type="component" value="Unassembled WGS sequence"/>
</dbReference>
<comment type="caution">
    <text evidence="2">The sequence shown here is derived from an EMBL/GenBank/DDBJ whole genome shotgun (WGS) entry which is preliminary data.</text>
</comment>
<proteinExistence type="inferred from homology"/>
<dbReference type="Pfam" id="PF00480">
    <property type="entry name" value="ROK"/>
    <property type="match status" value="1"/>
</dbReference>
<evidence type="ECO:0000313" key="3">
    <source>
        <dbReference type="Proteomes" id="UP000567293"/>
    </source>
</evidence>
<dbReference type="InterPro" id="IPR043129">
    <property type="entry name" value="ATPase_NBD"/>
</dbReference>
<feature type="non-terminal residue" evidence="2">
    <location>
        <position position="198"/>
    </location>
</feature>
<evidence type="ECO:0000256" key="1">
    <source>
        <dbReference type="ARBA" id="ARBA00006479"/>
    </source>
</evidence>
<dbReference type="PANTHER" id="PTHR18964">
    <property type="entry name" value="ROK (REPRESSOR, ORF, KINASE) FAMILY"/>
    <property type="match status" value="1"/>
</dbReference>
<dbReference type="PANTHER" id="PTHR18964:SF149">
    <property type="entry name" value="BIFUNCTIONAL UDP-N-ACETYLGLUCOSAMINE 2-EPIMERASE_N-ACETYLMANNOSAMINE KINASE"/>
    <property type="match status" value="1"/>
</dbReference>
<reference evidence="2" key="1">
    <citation type="submission" date="2020-06" db="EMBL/GenBank/DDBJ databases">
        <title>Legume-microbial interactions unlock mineral nutrients during tropical forest succession.</title>
        <authorList>
            <person name="Epihov D.Z."/>
        </authorList>
    </citation>
    <scope>NUCLEOTIDE SEQUENCE [LARGE SCALE GENOMIC DNA]</scope>
    <source>
        <strain evidence="2">Pan2503</strain>
    </source>
</reference>
<organism evidence="2 3">
    <name type="scientific">Candidatus Acidiferrum panamense</name>
    <dbReference type="NCBI Taxonomy" id="2741543"/>
    <lineage>
        <taxon>Bacteria</taxon>
        <taxon>Pseudomonadati</taxon>
        <taxon>Acidobacteriota</taxon>
        <taxon>Terriglobia</taxon>
        <taxon>Candidatus Acidiferrales</taxon>
        <taxon>Candidatus Acidiferrum</taxon>
    </lineage>
</organism>
<dbReference type="SUPFAM" id="SSF53067">
    <property type="entry name" value="Actin-like ATPase domain"/>
    <property type="match status" value="1"/>
</dbReference>
<comment type="similarity">
    <text evidence="1">Belongs to the ROK (NagC/XylR) family.</text>
</comment>
<evidence type="ECO:0000313" key="2">
    <source>
        <dbReference type="EMBL" id="MBA0088183.1"/>
    </source>
</evidence>